<dbReference type="Proteomes" id="UP000001292">
    <property type="component" value="Unassembled WGS sequence"/>
</dbReference>
<evidence type="ECO:0000313" key="1">
    <source>
        <dbReference type="EMBL" id="EDW48934.1"/>
    </source>
</evidence>
<dbReference type="EMBL" id="CH480836">
    <property type="protein sequence ID" value="EDW48934.1"/>
    <property type="molecule type" value="Genomic_DNA"/>
</dbReference>
<reference evidence="1 2" key="1">
    <citation type="journal article" date="2007" name="Nature">
        <title>Evolution of genes and genomes on the Drosophila phylogeny.</title>
        <authorList>
            <consortium name="Drosophila 12 Genomes Consortium"/>
            <person name="Clark A.G."/>
            <person name="Eisen M.B."/>
            <person name="Smith D.R."/>
            <person name="Bergman C.M."/>
            <person name="Oliver B."/>
            <person name="Markow T.A."/>
            <person name="Kaufman T.C."/>
            <person name="Kellis M."/>
            <person name="Gelbart W."/>
            <person name="Iyer V.N."/>
            <person name="Pollard D.A."/>
            <person name="Sackton T.B."/>
            <person name="Larracuente A.M."/>
            <person name="Singh N.D."/>
            <person name="Abad J.P."/>
            <person name="Abt D.N."/>
            <person name="Adryan B."/>
            <person name="Aguade M."/>
            <person name="Akashi H."/>
            <person name="Anderson W.W."/>
            <person name="Aquadro C.F."/>
            <person name="Ardell D.H."/>
            <person name="Arguello R."/>
            <person name="Artieri C.G."/>
            <person name="Barbash D.A."/>
            <person name="Barker D."/>
            <person name="Barsanti P."/>
            <person name="Batterham P."/>
            <person name="Batzoglou S."/>
            <person name="Begun D."/>
            <person name="Bhutkar A."/>
            <person name="Blanco E."/>
            <person name="Bosak S.A."/>
            <person name="Bradley R.K."/>
            <person name="Brand A.D."/>
            <person name="Brent M.R."/>
            <person name="Brooks A.N."/>
            <person name="Brown R.H."/>
            <person name="Butlin R.K."/>
            <person name="Caggese C."/>
            <person name="Calvi B.R."/>
            <person name="Bernardo de Carvalho A."/>
            <person name="Caspi A."/>
            <person name="Castrezana S."/>
            <person name="Celniker S.E."/>
            <person name="Chang J.L."/>
            <person name="Chapple C."/>
            <person name="Chatterji S."/>
            <person name="Chinwalla A."/>
            <person name="Civetta A."/>
            <person name="Clifton S.W."/>
            <person name="Comeron J.M."/>
            <person name="Costello J.C."/>
            <person name="Coyne J.A."/>
            <person name="Daub J."/>
            <person name="David R.G."/>
            <person name="Delcher A.L."/>
            <person name="Delehaunty K."/>
            <person name="Do C.B."/>
            <person name="Ebling H."/>
            <person name="Edwards K."/>
            <person name="Eickbush T."/>
            <person name="Evans J.D."/>
            <person name="Filipski A."/>
            <person name="Findeiss S."/>
            <person name="Freyhult E."/>
            <person name="Fulton L."/>
            <person name="Fulton R."/>
            <person name="Garcia A.C."/>
            <person name="Gardiner A."/>
            <person name="Garfield D.A."/>
            <person name="Garvin B.E."/>
            <person name="Gibson G."/>
            <person name="Gilbert D."/>
            <person name="Gnerre S."/>
            <person name="Godfrey J."/>
            <person name="Good R."/>
            <person name="Gotea V."/>
            <person name="Gravely B."/>
            <person name="Greenberg A.J."/>
            <person name="Griffiths-Jones S."/>
            <person name="Gross S."/>
            <person name="Guigo R."/>
            <person name="Gustafson E.A."/>
            <person name="Haerty W."/>
            <person name="Hahn M.W."/>
            <person name="Halligan D.L."/>
            <person name="Halpern A.L."/>
            <person name="Halter G.M."/>
            <person name="Han M.V."/>
            <person name="Heger A."/>
            <person name="Hillier L."/>
            <person name="Hinrichs A.S."/>
            <person name="Holmes I."/>
            <person name="Hoskins R.A."/>
            <person name="Hubisz M.J."/>
            <person name="Hultmark D."/>
            <person name="Huntley M.A."/>
            <person name="Jaffe D.B."/>
            <person name="Jagadeeshan S."/>
            <person name="Jeck W.R."/>
            <person name="Johnson J."/>
            <person name="Jones C.D."/>
            <person name="Jordan W.C."/>
            <person name="Karpen G.H."/>
            <person name="Kataoka E."/>
            <person name="Keightley P.D."/>
            <person name="Kheradpour P."/>
            <person name="Kirkness E.F."/>
            <person name="Koerich L.B."/>
            <person name="Kristiansen K."/>
            <person name="Kudrna D."/>
            <person name="Kulathinal R.J."/>
            <person name="Kumar S."/>
            <person name="Kwok R."/>
            <person name="Lander E."/>
            <person name="Langley C.H."/>
            <person name="Lapoint R."/>
            <person name="Lazzaro B.P."/>
            <person name="Lee S.J."/>
            <person name="Levesque L."/>
            <person name="Li R."/>
            <person name="Lin C.F."/>
            <person name="Lin M.F."/>
            <person name="Lindblad-Toh K."/>
            <person name="Llopart A."/>
            <person name="Long M."/>
            <person name="Low L."/>
            <person name="Lozovsky E."/>
            <person name="Lu J."/>
            <person name="Luo M."/>
            <person name="Machado C.A."/>
            <person name="Makalowski W."/>
            <person name="Marzo M."/>
            <person name="Matsuda M."/>
            <person name="Matzkin L."/>
            <person name="McAllister B."/>
            <person name="McBride C.S."/>
            <person name="McKernan B."/>
            <person name="McKernan K."/>
            <person name="Mendez-Lago M."/>
            <person name="Minx P."/>
            <person name="Mollenhauer M.U."/>
            <person name="Montooth K."/>
            <person name="Mount S.M."/>
            <person name="Mu X."/>
            <person name="Myers E."/>
            <person name="Negre B."/>
            <person name="Newfeld S."/>
            <person name="Nielsen R."/>
            <person name="Noor M.A."/>
            <person name="O'Grady P."/>
            <person name="Pachter L."/>
            <person name="Papaceit M."/>
            <person name="Parisi M.J."/>
            <person name="Parisi M."/>
            <person name="Parts L."/>
            <person name="Pedersen J.S."/>
            <person name="Pesole G."/>
            <person name="Phillippy A.M."/>
            <person name="Ponting C.P."/>
            <person name="Pop M."/>
            <person name="Porcelli D."/>
            <person name="Powell J.R."/>
            <person name="Prohaska S."/>
            <person name="Pruitt K."/>
            <person name="Puig M."/>
            <person name="Quesneville H."/>
            <person name="Ram K.R."/>
            <person name="Rand D."/>
            <person name="Rasmussen M.D."/>
            <person name="Reed L.K."/>
            <person name="Reenan R."/>
            <person name="Reily A."/>
            <person name="Remington K.A."/>
            <person name="Rieger T.T."/>
            <person name="Ritchie M.G."/>
            <person name="Robin C."/>
            <person name="Rogers Y.H."/>
            <person name="Rohde C."/>
            <person name="Rozas J."/>
            <person name="Rubenfield M.J."/>
            <person name="Ruiz A."/>
            <person name="Russo S."/>
            <person name="Salzberg S.L."/>
            <person name="Sanchez-Gracia A."/>
            <person name="Saranga D.J."/>
            <person name="Sato H."/>
            <person name="Schaeffer S.W."/>
            <person name="Schatz M.C."/>
            <person name="Schlenke T."/>
            <person name="Schwartz R."/>
            <person name="Segarra C."/>
            <person name="Singh R.S."/>
            <person name="Sirot L."/>
            <person name="Sirota M."/>
            <person name="Sisneros N.B."/>
            <person name="Smith C.D."/>
            <person name="Smith T.F."/>
            <person name="Spieth J."/>
            <person name="Stage D.E."/>
            <person name="Stark A."/>
            <person name="Stephan W."/>
            <person name="Strausberg R.L."/>
            <person name="Strempel S."/>
            <person name="Sturgill D."/>
            <person name="Sutton G."/>
            <person name="Sutton G.G."/>
            <person name="Tao W."/>
            <person name="Teichmann S."/>
            <person name="Tobari Y.N."/>
            <person name="Tomimura Y."/>
            <person name="Tsolas J.M."/>
            <person name="Valente V.L."/>
            <person name="Venter E."/>
            <person name="Venter J.C."/>
            <person name="Vicario S."/>
            <person name="Vieira F.G."/>
            <person name="Vilella A.J."/>
            <person name="Villasante A."/>
            <person name="Walenz B."/>
            <person name="Wang J."/>
            <person name="Wasserman M."/>
            <person name="Watts T."/>
            <person name="Wilson D."/>
            <person name="Wilson R.K."/>
            <person name="Wing R.A."/>
            <person name="Wolfner M.F."/>
            <person name="Wong A."/>
            <person name="Wong G.K."/>
            <person name="Wu C.I."/>
            <person name="Wu G."/>
            <person name="Yamamoto D."/>
            <person name="Yang H.P."/>
            <person name="Yang S.P."/>
            <person name="Yorke J.A."/>
            <person name="Yoshida K."/>
            <person name="Zdobnov E."/>
            <person name="Zhang P."/>
            <person name="Zhang Y."/>
            <person name="Zimin A.V."/>
            <person name="Baldwin J."/>
            <person name="Abdouelleil A."/>
            <person name="Abdulkadir J."/>
            <person name="Abebe A."/>
            <person name="Abera B."/>
            <person name="Abreu J."/>
            <person name="Acer S.C."/>
            <person name="Aftuck L."/>
            <person name="Alexander A."/>
            <person name="An P."/>
            <person name="Anderson E."/>
            <person name="Anderson S."/>
            <person name="Arachi H."/>
            <person name="Azer M."/>
            <person name="Bachantsang P."/>
            <person name="Barry A."/>
            <person name="Bayul T."/>
            <person name="Berlin A."/>
            <person name="Bessette D."/>
            <person name="Bloom T."/>
            <person name="Blye J."/>
            <person name="Boguslavskiy L."/>
            <person name="Bonnet C."/>
            <person name="Boukhgalter B."/>
            <person name="Bourzgui I."/>
            <person name="Brown A."/>
            <person name="Cahill P."/>
            <person name="Channer S."/>
            <person name="Cheshatsang Y."/>
            <person name="Chuda L."/>
            <person name="Citroen M."/>
            <person name="Collymore A."/>
            <person name="Cooke P."/>
            <person name="Costello M."/>
            <person name="D'Aco K."/>
            <person name="Daza R."/>
            <person name="De Haan G."/>
            <person name="DeGray S."/>
            <person name="DeMaso C."/>
            <person name="Dhargay N."/>
            <person name="Dooley K."/>
            <person name="Dooley E."/>
            <person name="Doricent M."/>
            <person name="Dorje P."/>
            <person name="Dorjee K."/>
            <person name="Dupes A."/>
            <person name="Elong R."/>
            <person name="Falk J."/>
            <person name="Farina A."/>
            <person name="Faro S."/>
            <person name="Ferguson D."/>
            <person name="Fisher S."/>
            <person name="Foley C.D."/>
            <person name="Franke A."/>
            <person name="Friedrich D."/>
            <person name="Gadbois L."/>
            <person name="Gearin G."/>
            <person name="Gearin C.R."/>
            <person name="Giannoukos G."/>
            <person name="Goode T."/>
            <person name="Graham J."/>
            <person name="Grandbois E."/>
            <person name="Grewal S."/>
            <person name="Gyaltsen K."/>
            <person name="Hafez N."/>
            <person name="Hagos B."/>
            <person name="Hall J."/>
            <person name="Henson C."/>
            <person name="Hollinger A."/>
            <person name="Honan T."/>
            <person name="Huard M.D."/>
            <person name="Hughes L."/>
            <person name="Hurhula B."/>
            <person name="Husby M.E."/>
            <person name="Kamat A."/>
            <person name="Kanga B."/>
            <person name="Kashin S."/>
            <person name="Khazanovich D."/>
            <person name="Kisner P."/>
            <person name="Lance K."/>
            <person name="Lara M."/>
            <person name="Lee W."/>
            <person name="Lennon N."/>
            <person name="Letendre F."/>
            <person name="LeVine R."/>
            <person name="Lipovsky A."/>
            <person name="Liu X."/>
            <person name="Liu J."/>
            <person name="Liu S."/>
            <person name="Lokyitsang T."/>
            <person name="Lokyitsang Y."/>
            <person name="Lubonja R."/>
            <person name="Lui A."/>
            <person name="MacDonald P."/>
            <person name="Magnisalis V."/>
            <person name="Maru K."/>
            <person name="Matthews C."/>
            <person name="McCusker W."/>
            <person name="McDonough S."/>
            <person name="Mehta T."/>
            <person name="Meldrim J."/>
            <person name="Meneus L."/>
            <person name="Mihai O."/>
            <person name="Mihalev A."/>
            <person name="Mihova T."/>
            <person name="Mittelman R."/>
            <person name="Mlenga V."/>
            <person name="Montmayeur A."/>
            <person name="Mulrain L."/>
            <person name="Navidi A."/>
            <person name="Naylor J."/>
            <person name="Negash T."/>
            <person name="Nguyen T."/>
            <person name="Nguyen N."/>
            <person name="Nicol R."/>
            <person name="Norbu C."/>
            <person name="Norbu N."/>
            <person name="Novod N."/>
            <person name="O'Neill B."/>
            <person name="Osman S."/>
            <person name="Markiewicz E."/>
            <person name="Oyono O.L."/>
            <person name="Patti C."/>
            <person name="Phunkhang P."/>
            <person name="Pierre F."/>
            <person name="Priest M."/>
            <person name="Raghuraman S."/>
            <person name="Rege F."/>
            <person name="Reyes R."/>
            <person name="Rise C."/>
            <person name="Rogov P."/>
            <person name="Ross K."/>
            <person name="Ryan E."/>
            <person name="Settipalli S."/>
            <person name="Shea T."/>
            <person name="Sherpa N."/>
            <person name="Shi L."/>
            <person name="Shih D."/>
            <person name="Sparrow T."/>
            <person name="Spaulding J."/>
            <person name="Stalker J."/>
            <person name="Stange-Thomann N."/>
            <person name="Stavropoulos S."/>
            <person name="Stone C."/>
            <person name="Strader C."/>
            <person name="Tesfaye S."/>
            <person name="Thomson T."/>
            <person name="Thoulutsang Y."/>
            <person name="Thoulutsang D."/>
            <person name="Topham K."/>
            <person name="Topping I."/>
            <person name="Tsamla T."/>
            <person name="Vassiliev H."/>
            <person name="Vo A."/>
            <person name="Wangchuk T."/>
            <person name="Wangdi T."/>
            <person name="Weiand M."/>
            <person name="Wilkinson J."/>
            <person name="Wilson A."/>
            <person name="Yadav S."/>
            <person name="Young G."/>
            <person name="Yu Q."/>
            <person name="Zembek L."/>
            <person name="Zhong D."/>
            <person name="Zimmer A."/>
            <person name="Zwirko Z."/>
            <person name="Jaffe D.B."/>
            <person name="Alvarez P."/>
            <person name="Brockman W."/>
            <person name="Butler J."/>
            <person name="Chin C."/>
            <person name="Gnerre S."/>
            <person name="Grabherr M."/>
            <person name="Kleber M."/>
            <person name="Mauceli E."/>
            <person name="MacCallum I."/>
        </authorList>
    </citation>
    <scope>NUCLEOTIDE SEQUENCE [LARGE SCALE GENOMIC DNA]</scope>
    <source>
        <strain evidence="2">Rob3c / Tucson 14021-0248.25</strain>
    </source>
</reference>
<evidence type="ECO:0000313" key="2">
    <source>
        <dbReference type="Proteomes" id="UP000001292"/>
    </source>
</evidence>
<name>B4IGI4_DROSE</name>
<dbReference type="HOGENOM" id="CLU_2796694_0_0_1"/>
<keyword evidence="2" id="KW-1185">Reference proteome</keyword>
<dbReference type="AlphaFoldDB" id="B4IGI4"/>
<gene>
    <name evidence="1" type="primary">Dsec\GM11539</name>
    <name evidence="1" type="ORF">Dsec_GM11539</name>
</gene>
<sequence>MPASIIREATEAARPAAIRATTDSSICNISNNNSSSSNNSICRLPISVCKMKHHELLNKMRELGKRHV</sequence>
<accession>B4IGI4</accession>
<proteinExistence type="predicted"/>
<protein>
    <submittedName>
        <fullName evidence="1">GM11539</fullName>
    </submittedName>
</protein>
<organism evidence="2">
    <name type="scientific">Drosophila sechellia</name>
    <name type="common">Fruit fly</name>
    <dbReference type="NCBI Taxonomy" id="7238"/>
    <lineage>
        <taxon>Eukaryota</taxon>
        <taxon>Metazoa</taxon>
        <taxon>Ecdysozoa</taxon>
        <taxon>Arthropoda</taxon>
        <taxon>Hexapoda</taxon>
        <taxon>Insecta</taxon>
        <taxon>Pterygota</taxon>
        <taxon>Neoptera</taxon>
        <taxon>Endopterygota</taxon>
        <taxon>Diptera</taxon>
        <taxon>Brachycera</taxon>
        <taxon>Muscomorpha</taxon>
        <taxon>Ephydroidea</taxon>
        <taxon>Drosophilidae</taxon>
        <taxon>Drosophila</taxon>
        <taxon>Sophophora</taxon>
    </lineage>
</organism>